<comment type="caution">
    <text evidence="1">The sequence shown here is derived from an EMBL/GenBank/DDBJ whole genome shotgun (WGS) entry which is preliminary data.</text>
</comment>
<protein>
    <submittedName>
        <fullName evidence="1">Uncharacterized protein</fullName>
    </submittedName>
</protein>
<evidence type="ECO:0000313" key="2">
    <source>
        <dbReference type="Proteomes" id="UP000263517"/>
    </source>
</evidence>
<gene>
    <name evidence="1" type="ORF">DCW74_14170</name>
</gene>
<accession>A0A350P6E8</accession>
<dbReference type="AlphaFoldDB" id="A0A350P6E8"/>
<reference evidence="1 2" key="1">
    <citation type="journal article" date="2018" name="Nat. Biotechnol.">
        <title>A standardized bacterial taxonomy based on genome phylogeny substantially revises the tree of life.</title>
        <authorList>
            <person name="Parks D.H."/>
            <person name="Chuvochina M."/>
            <person name="Waite D.W."/>
            <person name="Rinke C."/>
            <person name="Skarshewski A."/>
            <person name="Chaumeil P.A."/>
            <person name="Hugenholtz P."/>
        </authorList>
    </citation>
    <scope>NUCLEOTIDE SEQUENCE [LARGE SCALE GENOMIC DNA]</scope>
    <source>
        <strain evidence="1">UBA11978</strain>
    </source>
</reference>
<evidence type="ECO:0000313" key="1">
    <source>
        <dbReference type="EMBL" id="HAW76865.1"/>
    </source>
</evidence>
<dbReference type="EMBL" id="DNAN01000499">
    <property type="protein sequence ID" value="HAW76865.1"/>
    <property type="molecule type" value="Genomic_DNA"/>
</dbReference>
<dbReference type="Proteomes" id="UP000263517">
    <property type="component" value="Unassembled WGS sequence"/>
</dbReference>
<sequence>MATNNIEKQSFGEAGALYCKDTGAAVSGEFCAITSLDDGTYFSALTWPELATGGSADALAGDSNATLPKGVTLYGQISGFTLGGGRVIAYYASR</sequence>
<proteinExistence type="predicted"/>
<organism evidence="1 2">
    <name type="scientific">Alteromonas australica</name>
    <dbReference type="NCBI Taxonomy" id="589873"/>
    <lineage>
        <taxon>Bacteria</taxon>
        <taxon>Pseudomonadati</taxon>
        <taxon>Pseudomonadota</taxon>
        <taxon>Gammaproteobacteria</taxon>
        <taxon>Alteromonadales</taxon>
        <taxon>Alteromonadaceae</taxon>
        <taxon>Alteromonas/Salinimonas group</taxon>
        <taxon>Alteromonas</taxon>
    </lineage>
</organism>
<name>A0A350P6E8_9ALTE</name>